<dbReference type="Gene3D" id="3.40.50.720">
    <property type="entry name" value="NAD(P)-binding Rossmann-like Domain"/>
    <property type="match status" value="1"/>
</dbReference>
<accession>A0ABP7J525</accession>
<dbReference type="Proteomes" id="UP001501821">
    <property type="component" value="Unassembled WGS sequence"/>
</dbReference>
<reference evidence="2" key="1">
    <citation type="journal article" date="2019" name="Int. J. Syst. Evol. Microbiol.">
        <title>The Global Catalogue of Microorganisms (GCM) 10K type strain sequencing project: providing services to taxonomists for standard genome sequencing and annotation.</title>
        <authorList>
            <consortium name="The Broad Institute Genomics Platform"/>
            <consortium name="The Broad Institute Genome Sequencing Center for Infectious Disease"/>
            <person name="Wu L."/>
            <person name="Ma J."/>
        </authorList>
    </citation>
    <scope>NUCLEOTIDE SEQUENCE [LARGE SCALE GENOMIC DNA]</scope>
    <source>
        <strain evidence="2">JCM 16953</strain>
    </source>
</reference>
<dbReference type="PANTHER" id="PTHR43431:SF7">
    <property type="entry name" value="OXIDOREDUCTASE, SHORT CHAIN DEHYDROGENASE_REDUCTASE FAMILY (AFU_ORTHOLOGUE AFUA_5G14000)"/>
    <property type="match status" value="1"/>
</dbReference>
<evidence type="ECO:0000313" key="1">
    <source>
        <dbReference type="EMBL" id="GAA3835072.1"/>
    </source>
</evidence>
<organism evidence="1 2">
    <name type="scientific">Nocardioides panacisoli</name>
    <dbReference type="NCBI Taxonomy" id="627624"/>
    <lineage>
        <taxon>Bacteria</taxon>
        <taxon>Bacillati</taxon>
        <taxon>Actinomycetota</taxon>
        <taxon>Actinomycetes</taxon>
        <taxon>Propionibacteriales</taxon>
        <taxon>Nocardioidaceae</taxon>
        <taxon>Nocardioides</taxon>
    </lineage>
</organism>
<dbReference type="RefSeq" id="WP_344778868.1">
    <property type="nucleotide sequence ID" value="NZ_BAABAH010000021.1"/>
</dbReference>
<dbReference type="SUPFAM" id="SSF51735">
    <property type="entry name" value="NAD(P)-binding Rossmann-fold domains"/>
    <property type="match status" value="1"/>
</dbReference>
<dbReference type="InterPro" id="IPR002347">
    <property type="entry name" value="SDR_fam"/>
</dbReference>
<comment type="caution">
    <text evidence="1">The sequence shown here is derived from an EMBL/GenBank/DDBJ whole genome shotgun (WGS) entry which is preliminary data.</text>
</comment>
<keyword evidence="2" id="KW-1185">Reference proteome</keyword>
<dbReference type="InterPro" id="IPR036291">
    <property type="entry name" value="NAD(P)-bd_dom_sf"/>
</dbReference>
<dbReference type="EMBL" id="BAABAH010000021">
    <property type="protein sequence ID" value="GAA3835072.1"/>
    <property type="molecule type" value="Genomic_DNA"/>
</dbReference>
<name>A0ABP7J525_9ACTN</name>
<gene>
    <name evidence="1" type="ORF">GCM10022242_40080</name>
</gene>
<dbReference type="PANTHER" id="PTHR43431">
    <property type="entry name" value="OXIDOREDUCTASE, SHORT CHAIN DEHYDROGENASE/REDUCTASE FAMILY (AFU_ORTHOLOGUE AFUA_5G14000)"/>
    <property type="match status" value="1"/>
</dbReference>
<sequence length="238" mass="24269">MSDTTPTESGPPPVVVVVGAGPGVGASVARRFAREGYAVGLVARNAERLAAMAQAVRDEHGVPAASRSADATDPAQVRRAVRELTEELGPATVLCFTPLPDVGLIRPVLQTSAEDLLASLSLSVGGAAAAVETVHPQIEARGGGSLLFTTGSGALRPHPDRAASAVTTTAVATYIELLHRALEGTPVRVGHTTIVGPIGSGPDAHHPDRVAEDLWSHHTGAADTPATVLQLPDPPVTS</sequence>
<dbReference type="Pfam" id="PF00106">
    <property type="entry name" value="adh_short"/>
    <property type="match status" value="1"/>
</dbReference>
<evidence type="ECO:0000313" key="2">
    <source>
        <dbReference type="Proteomes" id="UP001501821"/>
    </source>
</evidence>
<protein>
    <submittedName>
        <fullName evidence="1">SDR family NAD(P)-dependent oxidoreductase</fullName>
    </submittedName>
</protein>
<proteinExistence type="predicted"/>